<accession>A0A9W7A1V4</accession>
<evidence type="ECO:0000313" key="1">
    <source>
        <dbReference type="EMBL" id="GMH61440.1"/>
    </source>
</evidence>
<comment type="caution">
    <text evidence="1">The sequence shown here is derived from an EMBL/GenBank/DDBJ whole genome shotgun (WGS) entry which is preliminary data.</text>
</comment>
<gene>
    <name evidence="1" type="ORF">TrLO_g8746</name>
</gene>
<name>A0A9W7A1V4_9STRA</name>
<dbReference type="AlphaFoldDB" id="A0A9W7A1V4"/>
<reference evidence="2" key="1">
    <citation type="journal article" date="2023" name="Commun. Biol.">
        <title>Genome analysis of Parmales, the sister group of diatoms, reveals the evolutionary specialization of diatoms from phago-mixotrophs to photoautotrophs.</title>
        <authorList>
            <person name="Ban H."/>
            <person name="Sato S."/>
            <person name="Yoshikawa S."/>
            <person name="Yamada K."/>
            <person name="Nakamura Y."/>
            <person name="Ichinomiya M."/>
            <person name="Sato N."/>
            <person name="Blanc-Mathieu R."/>
            <person name="Endo H."/>
            <person name="Kuwata A."/>
            <person name="Ogata H."/>
        </authorList>
    </citation>
    <scope>NUCLEOTIDE SEQUENCE [LARGE SCALE GENOMIC DNA]</scope>
    <source>
        <strain evidence="2">NIES 3700</strain>
    </source>
</reference>
<organism evidence="1 2">
    <name type="scientific">Triparma laevis f. longispina</name>
    <dbReference type="NCBI Taxonomy" id="1714387"/>
    <lineage>
        <taxon>Eukaryota</taxon>
        <taxon>Sar</taxon>
        <taxon>Stramenopiles</taxon>
        <taxon>Ochrophyta</taxon>
        <taxon>Bolidophyceae</taxon>
        <taxon>Parmales</taxon>
        <taxon>Triparmaceae</taxon>
        <taxon>Triparma</taxon>
    </lineage>
</organism>
<protein>
    <submittedName>
        <fullName evidence="1">Uncharacterized protein</fullName>
    </submittedName>
</protein>
<dbReference type="EMBL" id="BRXW01000507">
    <property type="protein sequence ID" value="GMH61440.1"/>
    <property type="molecule type" value="Genomic_DNA"/>
</dbReference>
<dbReference type="OrthoDB" id="10394649at2759"/>
<dbReference type="Proteomes" id="UP001165122">
    <property type="component" value="Unassembled WGS sequence"/>
</dbReference>
<keyword evidence="2" id="KW-1185">Reference proteome</keyword>
<sequence length="215" mass="23477">MFNLKTKQKVGEPLTLASNLLWFGWINDSFELITNLGGFKWMGEGRPERVWSWDDQQQVVQDCVFGGGGVRYLLRGGELLVVNSGVVIATIECSSFVHVKGEFLAISEPTGVRMIKVSPSGDVLKSDLVSTNFSIKSIARYNNYVLCCGETKGVVYEVTRKMEFKIGGKFDLGRKGMVVKACQRSEEGGFWLVVEKIGGDGDGGFMSVLIGKGGG</sequence>
<evidence type="ECO:0000313" key="2">
    <source>
        <dbReference type="Proteomes" id="UP001165122"/>
    </source>
</evidence>
<proteinExistence type="predicted"/>